<keyword evidence="2" id="KW-0863">Zinc-finger</keyword>
<evidence type="ECO:0000256" key="1">
    <source>
        <dbReference type="ARBA" id="ARBA00022723"/>
    </source>
</evidence>
<comment type="caution">
    <text evidence="5">The sequence shown here is derived from an EMBL/GenBank/DDBJ whole genome shotgun (WGS) entry which is preliminary data.</text>
</comment>
<feature type="domain" description="FLYWCH-type" evidence="4">
    <location>
        <begin position="11"/>
        <end position="69"/>
    </location>
</feature>
<sequence length="151" mass="17560">MEEACETYMYRGNVKLVIDNFIMTKNKSTGSLYYWRCEKRSSKHCRSCARTVLIDGKHYLRHNMTPHNHTTDASRKHIIAIYENLKRNARETNDTPRQIIQMVLNGFPSSVTSSLPKYQALSNIISRERKKHIVVITLIDRGIIYSQTISV</sequence>
<dbReference type="GO" id="GO:0008270">
    <property type="term" value="F:zinc ion binding"/>
    <property type="evidence" value="ECO:0007669"/>
    <property type="project" value="UniProtKB-KW"/>
</dbReference>
<evidence type="ECO:0000259" key="4">
    <source>
        <dbReference type="Pfam" id="PF04500"/>
    </source>
</evidence>
<keyword evidence="6" id="KW-1185">Reference proteome</keyword>
<gene>
    <name evidence="5" type="ORF">MEUPH1_LOCUS12507</name>
</gene>
<protein>
    <recommendedName>
        <fullName evidence="4">FLYWCH-type domain-containing protein</fullName>
    </recommendedName>
</protein>
<keyword evidence="1" id="KW-0479">Metal-binding</keyword>
<dbReference type="Gene3D" id="2.20.25.240">
    <property type="match status" value="1"/>
</dbReference>
<reference evidence="5 6" key="1">
    <citation type="submission" date="2023-01" db="EMBL/GenBank/DDBJ databases">
        <authorList>
            <person name="Whitehead M."/>
        </authorList>
    </citation>
    <scope>NUCLEOTIDE SEQUENCE [LARGE SCALE GENOMIC DNA]</scope>
</reference>
<dbReference type="Proteomes" id="UP001160148">
    <property type="component" value="Unassembled WGS sequence"/>
</dbReference>
<evidence type="ECO:0000313" key="5">
    <source>
        <dbReference type="EMBL" id="CAI6356813.1"/>
    </source>
</evidence>
<keyword evidence="3" id="KW-0862">Zinc</keyword>
<name>A0AAV0WLX1_9HEMI</name>
<accession>A0AAV0WLX1</accession>
<dbReference type="InterPro" id="IPR007588">
    <property type="entry name" value="Znf_FLYWCH"/>
</dbReference>
<evidence type="ECO:0000256" key="2">
    <source>
        <dbReference type="ARBA" id="ARBA00022771"/>
    </source>
</evidence>
<dbReference type="AlphaFoldDB" id="A0AAV0WLX1"/>
<organism evidence="5 6">
    <name type="scientific">Macrosiphum euphorbiae</name>
    <name type="common">potato aphid</name>
    <dbReference type="NCBI Taxonomy" id="13131"/>
    <lineage>
        <taxon>Eukaryota</taxon>
        <taxon>Metazoa</taxon>
        <taxon>Ecdysozoa</taxon>
        <taxon>Arthropoda</taxon>
        <taxon>Hexapoda</taxon>
        <taxon>Insecta</taxon>
        <taxon>Pterygota</taxon>
        <taxon>Neoptera</taxon>
        <taxon>Paraneoptera</taxon>
        <taxon>Hemiptera</taxon>
        <taxon>Sternorrhyncha</taxon>
        <taxon>Aphidomorpha</taxon>
        <taxon>Aphidoidea</taxon>
        <taxon>Aphididae</taxon>
        <taxon>Macrosiphini</taxon>
        <taxon>Macrosiphum</taxon>
    </lineage>
</organism>
<dbReference type="EMBL" id="CARXXK010000002">
    <property type="protein sequence ID" value="CAI6356813.1"/>
    <property type="molecule type" value="Genomic_DNA"/>
</dbReference>
<proteinExistence type="predicted"/>
<evidence type="ECO:0000313" key="6">
    <source>
        <dbReference type="Proteomes" id="UP001160148"/>
    </source>
</evidence>
<evidence type="ECO:0000256" key="3">
    <source>
        <dbReference type="ARBA" id="ARBA00022833"/>
    </source>
</evidence>
<dbReference type="Pfam" id="PF04500">
    <property type="entry name" value="FLYWCH"/>
    <property type="match status" value="1"/>
</dbReference>